<evidence type="ECO:0000313" key="2">
    <source>
        <dbReference type="Proteomes" id="UP000233837"/>
    </source>
</evidence>
<keyword evidence="2" id="KW-1185">Reference proteome</keyword>
<dbReference type="AlphaFoldDB" id="A0A2I0VG38"/>
<reference evidence="1 2" key="2">
    <citation type="journal article" date="2017" name="Nature">
        <title>The Apostasia genome and the evolution of orchids.</title>
        <authorList>
            <person name="Zhang G.Q."/>
            <person name="Liu K.W."/>
            <person name="Li Z."/>
            <person name="Lohaus R."/>
            <person name="Hsiao Y.Y."/>
            <person name="Niu S.C."/>
            <person name="Wang J.Y."/>
            <person name="Lin Y.C."/>
            <person name="Xu Q."/>
            <person name="Chen L.J."/>
            <person name="Yoshida K."/>
            <person name="Fujiwara S."/>
            <person name="Wang Z.W."/>
            <person name="Zhang Y.Q."/>
            <person name="Mitsuda N."/>
            <person name="Wang M."/>
            <person name="Liu G.H."/>
            <person name="Pecoraro L."/>
            <person name="Huang H.X."/>
            <person name="Xiao X.J."/>
            <person name="Lin M."/>
            <person name="Wu X.Y."/>
            <person name="Wu W.L."/>
            <person name="Chen Y.Y."/>
            <person name="Chang S.B."/>
            <person name="Sakamoto S."/>
            <person name="Ohme-Takagi M."/>
            <person name="Yagi M."/>
            <person name="Zeng S.J."/>
            <person name="Shen C.Y."/>
            <person name="Yeh C.M."/>
            <person name="Luo Y.B."/>
            <person name="Tsai W.C."/>
            <person name="Van de Peer Y."/>
            <person name="Liu Z.J."/>
        </authorList>
    </citation>
    <scope>NUCLEOTIDE SEQUENCE [LARGE SCALE GENOMIC DNA]</scope>
    <source>
        <tissue evidence="1">The whole plant</tissue>
    </source>
</reference>
<proteinExistence type="predicted"/>
<accession>A0A2I0VG38</accession>
<evidence type="ECO:0000313" key="1">
    <source>
        <dbReference type="EMBL" id="PKU62388.1"/>
    </source>
</evidence>
<reference evidence="1 2" key="1">
    <citation type="journal article" date="2016" name="Sci. Rep.">
        <title>The Dendrobium catenatum Lindl. genome sequence provides insights into polysaccharide synthase, floral development and adaptive evolution.</title>
        <authorList>
            <person name="Zhang G.Q."/>
            <person name="Xu Q."/>
            <person name="Bian C."/>
            <person name="Tsai W.C."/>
            <person name="Yeh C.M."/>
            <person name="Liu K.W."/>
            <person name="Yoshida K."/>
            <person name="Zhang L.S."/>
            <person name="Chang S.B."/>
            <person name="Chen F."/>
            <person name="Shi Y."/>
            <person name="Su Y.Y."/>
            <person name="Zhang Y.Q."/>
            <person name="Chen L.J."/>
            <person name="Yin Y."/>
            <person name="Lin M."/>
            <person name="Huang H."/>
            <person name="Deng H."/>
            <person name="Wang Z.W."/>
            <person name="Zhu S.L."/>
            <person name="Zhao X."/>
            <person name="Deng C."/>
            <person name="Niu S.C."/>
            <person name="Huang J."/>
            <person name="Wang M."/>
            <person name="Liu G.H."/>
            <person name="Yang H.J."/>
            <person name="Xiao X.J."/>
            <person name="Hsiao Y.Y."/>
            <person name="Wu W.L."/>
            <person name="Chen Y.Y."/>
            <person name="Mitsuda N."/>
            <person name="Ohme-Takagi M."/>
            <person name="Luo Y.B."/>
            <person name="Van de Peer Y."/>
            <person name="Liu Z.J."/>
        </authorList>
    </citation>
    <scope>NUCLEOTIDE SEQUENCE [LARGE SCALE GENOMIC DNA]</scope>
    <source>
        <tissue evidence="1">The whole plant</tissue>
    </source>
</reference>
<name>A0A2I0VG38_9ASPA</name>
<protein>
    <submittedName>
        <fullName evidence="1">Uncharacterized protein</fullName>
    </submittedName>
</protein>
<dbReference type="EMBL" id="KZ503665">
    <property type="protein sequence ID" value="PKU62388.1"/>
    <property type="molecule type" value="Genomic_DNA"/>
</dbReference>
<sequence length="72" mass="8105">MSRFCNSMNCIGSNIWRLGEDCLGRQRRLLLRVETNVHEPLCMGYQLEATDMAGGELEVPATSSWLSLKGMQ</sequence>
<dbReference type="Proteomes" id="UP000233837">
    <property type="component" value="Unassembled WGS sequence"/>
</dbReference>
<organism evidence="1 2">
    <name type="scientific">Dendrobium catenatum</name>
    <dbReference type="NCBI Taxonomy" id="906689"/>
    <lineage>
        <taxon>Eukaryota</taxon>
        <taxon>Viridiplantae</taxon>
        <taxon>Streptophyta</taxon>
        <taxon>Embryophyta</taxon>
        <taxon>Tracheophyta</taxon>
        <taxon>Spermatophyta</taxon>
        <taxon>Magnoliopsida</taxon>
        <taxon>Liliopsida</taxon>
        <taxon>Asparagales</taxon>
        <taxon>Orchidaceae</taxon>
        <taxon>Epidendroideae</taxon>
        <taxon>Malaxideae</taxon>
        <taxon>Dendrobiinae</taxon>
        <taxon>Dendrobium</taxon>
    </lineage>
</organism>
<gene>
    <name evidence="1" type="ORF">MA16_Dca024690</name>
</gene>